<feature type="non-terminal residue" evidence="1">
    <location>
        <position position="127"/>
    </location>
</feature>
<proteinExistence type="predicted"/>
<feature type="non-terminal residue" evidence="1">
    <location>
        <position position="1"/>
    </location>
</feature>
<dbReference type="Proteomes" id="UP000030758">
    <property type="component" value="Unassembled WGS sequence"/>
</dbReference>
<gene>
    <name evidence="1" type="ORF">M514_14169</name>
</gene>
<name>A0A085MQ05_9BILA</name>
<dbReference type="AlphaFoldDB" id="A0A085MQ05"/>
<organism evidence="1">
    <name type="scientific">Trichuris suis</name>
    <name type="common">pig whipworm</name>
    <dbReference type="NCBI Taxonomy" id="68888"/>
    <lineage>
        <taxon>Eukaryota</taxon>
        <taxon>Metazoa</taxon>
        <taxon>Ecdysozoa</taxon>
        <taxon>Nematoda</taxon>
        <taxon>Enoplea</taxon>
        <taxon>Dorylaimia</taxon>
        <taxon>Trichinellida</taxon>
        <taxon>Trichuridae</taxon>
        <taxon>Trichuris</taxon>
    </lineage>
</organism>
<dbReference type="EMBL" id="KL368216">
    <property type="protein sequence ID" value="KFD59301.1"/>
    <property type="molecule type" value="Genomic_DNA"/>
</dbReference>
<sequence>IDPFLPSTPSPPWANDPATTVVETAEYVKILRKVERLVFIEKMTVGGYYVRVDKLTKIEKVAAGINIAFTIIPTMCAAKVTVTIDQLYSASCAVRSSSYALICKGVFPLGQTFEHQIRCFFANGTET</sequence>
<accession>A0A085MQ05</accession>
<protein>
    <submittedName>
        <fullName evidence="1">Uncharacterized protein</fullName>
    </submittedName>
</protein>
<evidence type="ECO:0000313" key="1">
    <source>
        <dbReference type="EMBL" id="KFD59301.1"/>
    </source>
</evidence>
<reference evidence="1" key="1">
    <citation type="journal article" date="2014" name="Nat. Genet.">
        <title>Genome and transcriptome of the porcine whipworm Trichuris suis.</title>
        <authorList>
            <person name="Jex A.R."/>
            <person name="Nejsum P."/>
            <person name="Schwarz E.M."/>
            <person name="Hu L."/>
            <person name="Young N.D."/>
            <person name="Hall R.S."/>
            <person name="Korhonen P.K."/>
            <person name="Liao S."/>
            <person name="Thamsborg S."/>
            <person name="Xia J."/>
            <person name="Xu P."/>
            <person name="Wang S."/>
            <person name="Scheerlinck J.P."/>
            <person name="Hofmann A."/>
            <person name="Sternberg P.W."/>
            <person name="Wang J."/>
            <person name="Gasser R.B."/>
        </authorList>
    </citation>
    <scope>NUCLEOTIDE SEQUENCE [LARGE SCALE GENOMIC DNA]</scope>
    <source>
        <strain evidence="1">DCEP-RM93F</strain>
    </source>
</reference>